<feature type="domain" description="N-terminal Ras-GEF" evidence="2">
    <location>
        <begin position="365"/>
        <end position="477"/>
    </location>
</feature>
<dbReference type="InterPro" id="IPR048703">
    <property type="entry name" value="Tnp_Tc3-like_HTH"/>
</dbReference>
<reference evidence="4" key="1">
    <citation type="submission" date="2016-11" db="UniProtKB">
        <authorList>
            <consortium name="WormBaseParasite"/>
        </authorList>
    </citation>
    <scope>IDENTIFICATION</scope>
</reference>
<dbReference type="Proteomes" id="UP000095283">
    <property type="component" value="Unplaced"/>
</dbReference>
<protein>
    <submittedName>
        <fullName evidence="4">N-terminal Ras-GEF domain-containing protein</fullName>
    </submittedName>
</protein>
<evidence type="ECO:0000256" key="1">
    <source>
        <dbReference type="PROSITE-ProRule" id="PRU00135"/>
    </source>
</evidence>
<dbReference type="SUPFAM" id="SSF48366">
    <property type="entry name" value="Ras GEF"/>
    <property type="match status" value="1"/>
</dbReference>
<dbReference type="InterPro" id="IPR038717">
    <property type="entry name" value="Tc1-like_DDE_dom"/>
</dbReference>
<proteinExistence type="predicted"/>
<organism evidence="3 4">
    <name type="scientific">Heterorhabditis bacteriophora</name>
    <name type="common">Entomopathogenic nematode worm</name>
    <dbReference type="NCBI Taxonomy" id="37862"/>
    <lineage>
        <taxon>Eukaryota</taxon>
        <taxon>Metazoa</taxon>
        <taxon>Ecdysozoa</taxon>
        <taxon>Nematoda</taxon>
        <taxon>Chromadorea</taxon>
        <taxon>Rhabditida</taxon>
        <taxon>Rhabditina</taxon>
        <taxon>Rhabditomorpha</taxon>
        <taxon>Strongyloidea</taxon>
        <taxon>Heterorhabditidae</taxon>
        <taxon>Heterorhabditis</taxon>
    </lineage>
</organism>
<sequence>MSEVSQSVTQKKERNGQLLQEHAASKLDISELIAKQTDTFLGDCLLDRKGEGSYEESSIVKKGLPLTGAQPVHPPRKHVVEYMQKILLLFLGTSSVSPDLTNLSDLLESTDSNELKLPTKWTDEESDTICTLDATDYLVMRSKENSDLPDEWWKANQADGAGKRRITMTASNSMANLNEIRSISCLTVSKTTVWRALKANPFITRERMRECPTLTADHKKARMAFARTHISWTSDWTEAILPFSIDEKKFDLDGPDGFTSCWRDLRKERRFPQKNFIFQQDNAVIHVSCGQKDWFRRRNIVLMDWPSRSPDLNPMKNLWEILTRQVYAHNKQLSSIEDLKKTVSEEWSKSDPAILKNVSTNMTEGIFQVRGGPRDALVVHATENSASVLYQEAFLVTYRTFISSHDLINKLVKRYLYMVLSKDRASQSASRHTFSVIVRVVDELTSIELTQALVESVTSFVYRLIQEGNLIYARLLR</sequence>
<dbReference type="Gene3D" id="3.30.420.10">
    <property type="entry name" value="Ribonuclease H-like superfamily/Ribonuclease H"/>
    <property type="match status" value="2"/>
</dbReference>
<dbReference type="Gene3D" id="1.10.10.10">
    <property type="entry name" value="Winged helix-like DNA-binding domain superfamily/Winged helix DNA-binding domain"/>
    <property type="match status" value="1"/>
</dbReference>
<dbReference type="WBParaSite" id="Hba_07735">
    <property type="protein sequence ID" value="Hba_07735"/>
    <property type="gene ID" value="Hba_07735"/>
</dbReference>
<evidence type="ECO:0000259" key="2">
    <source>
        <dbReference type="PROSITE" id="PS50212"/>
    </source>
</evidence>
<dbReference type="PROSITE" id="PS50212">
    <property type="entry name" value="RASGEF_NTER"/>
    <property type="match status" value="1"/>
</dbReference>
<dbReference type="Pfam" id="PF00618">
    <property type="entry name" value="RasGEF_N"/>
    <property type="match status" value="1"/>
</dbReference>
<name>A0A1I7WRK9_HETBA</name>
<evidence type="ECO:0000313" key="4">
    <source>
        <dbReference type="WBParaSite" id="Hba_07735"/>
    </source>
</evidence>
<keyword evidence="1" id="KW-0344">Guanine-nucleotide releasing factor</keyword>
<dbReference type="InterPro" id="IPR000651">
    <property type="entry name" value="Ras-like_Gua-exchang_fac_N"/>
</dbReference>
<dbReference type="CDD" id="cd06224">
    <property type="entry name" value="REM"/>
    <property type="match status" value="1"/>
</dbReference>
<dbReference type="InterPro" id="IPR023578">
    <property type="entry name" value="Ras_GEF_dom_sf"/>
</dbReference>
<accession>A0A1I7WRK9</accession>
<dbReference type="InterPro" id="IPR036397">
    <property type="entry name" value="RNaseH_sf"/>
</dbReference>
<dbReference type="Gene3D" id="1.20.870.10">
    <property type="entry name" value="Son of sevenless (SoS) protein Chain: S domain 1"/>
    <property type="match status" value="1"/>
</dbReference>
<dbReference type="GO" id="GO:0005085">
    <property type="term" value="F:guanyl-nucleotide exchange factor activity"/>
    <property type="evidence" value="ECO:0007669"/>
    <property type="project" value="UniProtKB-KW"/>
</dbReference>
<dbReference type="AlphaFoldDB" id="A0A1I7WRK9"/>
<dbReference type="Pfam" id="PF21517">
    <property type="entry name" value="HTH_Tnp_Tc3_2_like"/>
    <property type="match status" value="1"/>
</dbReference>
<keyword evidence="3" id="KW-1185">Reference proteome</keyword>
<dbReference type="GO" id="GO:0003676">
    <property type="term" value="F:nucleic acid binding"/>
    <property type="evidence" value="ECO:0007669"/>
    <property type="project" value="InterPro"/>
</dbReference>
<evidence type="ECO:0000313" key="3">
    <source>
        <dbReference type="Proteomes" id="UP000095283"/>
    </source>
</evidence>
<dbReference type="Pfam" id="PF13358">
    <property type="entry name" value="DDE_3"/>
    <property type="match status" value="1"/>
</dbReference>
<dbReference type="InterPro" id="IPR036388">
    <property type="entry name" value="WH-like_DNA-bd_sf"/>
</dbReference>